<evidence type="ECO:0000256" key="2">
    <source>
        <dbReference type="ARBA" id="ARBA00022475"/>
    </source>
</evidence>
<dbReference type="CDD" id="cd06173">
    <property type="entry name" value="MFS_MefA_like"/>
    <property type="match status" value="1"/>
</dbReference>
<dbReference type="InterPro" id="IPR020846">
    <property type="entry name" value="MFS_dom"/>
</dbReference>
<sequence length="437" mass="44646">MSGQTRSARHERRPARPRRALPRARDSGWWLFGYAHSLVGDQIFYVALTWAAVMIMPPAQVGLVLVLGSLPRAVVLLAGGVFVDRIGPKRVIIVSDVLRTLVMVAAAVVLGAGFNGTVLIGALAAVFGVVDGFFLPAVGAAPAFVATLEGQTRLQALRTVVYRGAPMVGAPLASLLLVAYGTSVAFGVAAFMFAASVVALSLTRMVRPSSSAVLSGAVEPERGVFGEIHDGLRLVIVDRRLLVTVTVLAILDFGFAGPMTAGVPLLANEQGWGPGGVGWVLGGFGVGAVLTAAFLTWRRPTARAGVVAAFGLTLMSIGLVTLGLLERDVFGSGSGVVLAGACGALAGVGTGLFGTLINASLVLSTPVQQLGRVMALAALAGYLGDPISFSLTGIAAQGLGASSAFLFGGGLIMVAVVITWVSPAIRTLTLPGTPRQG</sequence>
<organism evidence="9 10">
    <name type="scientific">Microlunatus flavus</name>
    <dbReference type="NCBI Taxonomy" id="1036181"/>
    <lineage>
        <taxon>Bacteria</taxon>
        <taxon>Bacillati</taxon>
        <taxon>Actinomycetota</taxon>
        <taxon>Actinomycetes</taxon>
        <taxon>Propionibacteriales</taxon>
        <taxon>Propionibacteriaceae</taxon>
        <taxon>Microlunatus</taxon>
    </lineage>
</organism>
<gene>
    <name evidence="9" type="ORF">SAMN05421756_10773</name>
</gene>
<evidence type="ECO:0000256" key="3">
    <source>
        <dbReference type="ARBA" id="ARBA00022692"/>
    </source>
</evidence>
<evidence type="ECO:0000313" key="9">
    <source>
        <dbReference type="EMBL" id="SEQ94366.1"/>
    </source>
</evidence>
<feature type="transmembrane region" description="Helical" evidence="7">
    <location>
        <begin position="304"/>
        <end position="325"/>
    </location>
</feature>
<comment type="subcellular location">
    <subcellularLocation>
        <location evidence="1">Cell membrane</location>
        <topology evidence="1">Multi-pass membrane protein</topology>
    </subcellularLocation>
</comment>
<feature type="transmembrane region" description="Helical" evidence="7">
    <location>
        <begin position="184"/>
        <end position="202"/>
    </location>
</feature>
<feature type="transmembrane region" description="Helical" evidence="7">
    <location>
        <begin position="279"/>
        <end position="297"/>
    </location>
</feature>
<feature type="region of interest" description="Disordered" evidence="6">
    <location>
        <begin position="1"/>
        <end position="20"/>
    </location>
</feature>
<proteinExistence type="predicted"/>
<dbReference type="SUPFAM" id="SSF103473">
    <property type="entry name" value="MFS general substrate transporter"/>
    <property type="match status" value="1"/>
</dbReference>
<feature type="transmembrane region" description="Helical" evidence="7">
    <location>
        <begin position="241"/>
        <end position="267"/>
    </location>
</feature>
<dbReference type="GO" id="GO:0022857">
    <property type="term" value="F:transmembrane transporter activity"/>
    <property type="evidence" value="ECO:0007669"/>
    <property type="project" value="InterPro"/>
</dbReference>
<feature type="transmembrane region" description="Helical" evidence="7">
    <location>
        <begin position="401"/>
        <end position="421"/>
    </location>
</feature>
<dbReference type="STRING" id="1036181.SAMN05421756_10773"/>
<accession>A0A1H9K558</accession>
<evidence type="ECO:0000313" key="10">
    <source>
        <dbReference type="Proteomes" id="UP000198504"/>
    </source>
</evidence>
<dbReference type="Gene3D" id="1.20.1250.20">
    <property type="entry name" value="MFS general substrate transporter like domains"/>
    <property type="match status" value="1"/>
</dbReference>
<dbReference type="PANTHER" id="PTHR23513:SF17">
    <property type="entry name" value="MEMBRANE PROTEIN"/>
    <property type="match status" value="1"/>
</dbReference>
<feature type="transmembrane region" description="Helical" evidence="7">
    <location>
        <begin position="59"/>
        <end position="79"/>
    </location>
</feature>
<dbReference type="RefSeq" id="WP_170854175.1">
    <property type="nucleotide sequence ID" value="NZ_FOFA01000007.1"/>
</dbReference>
<dbReference type="Proteomes" id="UP000198504">
    <property type="component" value="Unassembled WGS sequence"/>
</dbReference>
<keyword evidence="5 7" id="KW-0472">Membrane</keyword>
<evidence type="ECO:0000256" key="4">
    <source>
        <dbReference type="ARBA" id="ARBA00022989"/>
    </source>
</evidence>
<dbReference type="AlphaFoldDB" id="A0A1H9K558"/>
<protein>
    <submittedName>
        <fullName evidence="9">Sugar phosphate permease</fullName>
    </submittedName>
</protein>
<evidence type="ECO:0000256" key="6">
    <source>
        <dbReference type="SAM" id="MobiDB-lite"/>
    </source>
</evidence>
<keyword evidence="2" id="KW-1003">Cell membrane</keyword>
<keyword evidence="10" id="KW-1185">Reference proteome</keyword>
<keyword evidence="3 7" id="KW-0812">Transmembrane</keyword>
<evidence type="ECO:0000256" key="1">
    <source>
        <dbReference type="ARBA" id="ARBA00004651"/>
    </source>
</evidence>
<dbReference type="InterPro" id="IPR036259">
    <property type="entry name" value="MFS_trans_sf"/>
</dbReference>
<evidence type="ECO:0000256" key="5">
    <source>
        <dbReference type="ARBA" id="ARBA00023136"/>
    </source>
</evidence>
<feature type="transmembrane region" description="Helical" evidence="7">
    <location>
        <begin position="337"/>
        <end position="361"/>
    </location>
</feature>
<dbReference type="PANTHER" id="PTHR23513">
    <property type="entry name" value="INTEGRAL MEMBRANE EFFLUX PROTEIN-RELATED"/>
    <property type="match status" value="1"/>
</dbReference>
<feature type="compositionally biased region" description="Basic residues" evidence="6">
    <location>
        <begin position="7"/>
        <end position="20"/>
    </location>
</feature>
<dbReference type="InterPro" id="IPR011701">
    <property type="entry name" value="MFS"/>
</dbReference>
<reference evidence="10" key="1">
    <citation type="submission" date="2016-10" db="EMBL/GenBank/DDBJ databases">
        <authorList>
            <person name="Varghese N."/>
            <person name="Submissions S."/>
        </authorList>
    </citation>
    <scope>NUCLEOTIDE SEQUENCE [LARGE SCALE GENOMIC DNA]</scope>
    <source>
        <strain evidence="10">CGMCC 4.6856</strain>
    </source>
</reference>
<dbReference type="GO" id="GO:0005886">
    <property type="term" value="C:plasma membrane"/>
    <property type="evidence" value="ECO:0007669"/>
    <property type="project" value="UniProtKB-SubCell"/>
</dbReference>
<feature type="transmembrane region" description="Helical" evidence="7">
    <location>
        <begin position="28"/>
        <end position="53"/>
    </location>
</feature>
<feature type="domain" description="Major facilitator superfamily (MFS) profile" evidence="8">
    <location>
        <begin position="21"/>
        <end position="427"/>
    </location>
</feature>
<dbReference type="Pfam" id="PF07690">
    <property type="entry name" value="MFS_1"/>
    <property type="match status" value="1"/>
</dbReference>
<evidence type="ECO:0000259" key="8">
    <source>
        <dbReference type="PROSITE" id="PS50850"/>
    </source>
</evidence>
<evidence type="ECO:0000256" key="7">
    <source>
        <dbReference type="SAM" id="Phobius"/>
    </source>
</evidence>
<keyword evidence="4 7" id="KW-1133">Transmembrane helix</keyword>
<feature type="transmembrane region" description="Helical" evidence="7">
    <location>
        <begin position="373"/>
        <end position="395"/>
    </location>
</feature>
<dbReference type="PROSITE" id="PS50850">
    <property type="entry name" value="MFS"/>
    <property type="match status" value="1"/>
</dbReference>
<name>A0A1H9K558_9ACTN</name>
<dbReference type="EMBL" id="FOFA01000007">
    <property type="protein sequence ID" value="SEQ94366.1"/>
    <property type="molecule type" value="Genomic_DNA"/>
</dbReference>